<evidence type="ECO:0000256" key="1">
    <source>
        <dbReference type="SAM" id="MobiDB-lite"/>
    </source>
</evidence>
<gene>
    <name evidence="2" type="ORF">FMOSSE_LOCUS8179</name>
</gene>
<evidence type="ECO:0000313" key="3">
    <source>
        <dbReference type="Proteomes" id="UP000789375"/>
    </source>
</evidence>
<reference evidence="2" key="1">
    <citation type="submission" date="2021-06" db="EMBL/GenBank/DDBJ databases">
        <authorList>
            <person name="Kallberg Y."/>
            <person name="Tangrot J."/>
            <person name="Rosling A."/>
        </authorList>
    </citation>
    <scope>NUCLEOTIDE SEQUENCE</scope>
    <source>
        <strain evidence="2">87-6 pot B 2015</strain>
    </source>
</reference>
<name>A0A9N9G8Z8_FUNMO</name>
<organism evidence="2 3">
    <name type="scientific">Funneliformis mosseae</name>
    <name type="common">Endomycorrhizal fungus</name>
    <name type="synonym">Glomus mosseae</name>
    <dbReference type="NCBI Taxonomy" id="27381"/>
    <lineage>
        <taxon>Eukaryota</taxon>
        <taxon>Fungi</taxon>
        <taxon>Fungi incertae sedis</taxon>
        <taxon>Mucoromycota</taxon>
        <taxon>Glomeromycotina</taxon>
        <taxon>Glomeromycetes</taxon>
        <taxon>Glomerales</taxon>
        <taxon>Glomeraceae</taxon>
        <taxon>Funneliformis</taxon>
    </lineage>
</organism>
<dbReference type="AlphaFoldDB" id="A0A9N9G8Z8"/>
<feature type="region of interest" description="Disordered" evidence="1">
    <location>
        <begin position="177"/>
        <end position="200"/>
    </location>
</feature>
<dbReference type="Proteomes" id="UP000789375">
    <property type="component" value="Unassembled WGS sequence"/>
</dbReference>
<sequence length="200" mass="23313">MGNNLFKILVHMKDNLKEKWARKLIREFIEPFREASKTTLLSTNSNCNHMGCSSPSLDDLHNEDECFQENGVSRLEKVSLQDARKNKIYVWEFNLHVRKEQPVNSIVEGEFYTNTTVVPFKCCPNKERIQLLLPYLGKLCRNDTLTGHAWTKEELKTLCHLVVPDIQCIRERISKTMSPVPEGEEQDEHREVSNNSRIRL</sequence>
<proteinExistence type="predicted"/>
<protein>
    <submittedName>
        <fullName evidence="2">1638_t:CDS:1</fullName>
    </submittedName>
</protein>
<keyword evidence="3" id="KW-1185">Reference proteome</keyword>
<dbReference type="EMBL" id="CAJVPP010002066">
    <property type="protein sequence ID" value="CAG8585710.1"/>
    <property type="molecule type" value="Genomic_DNA"/>
</dbReference>
<accession>A0A9N9G8Z8</accession>
<evidence type="ECO:0000313" key="2">
    <source>
        <dbReference type="EMBL" id="CAG8585710.1"/>
    </source>
</evidence>
<comment type="caution">
    <text evidence="2">The sequence shown here is derived from an EMBL/GenBank/DDBJ whole genome shotgun (WGS) entry which is preliminary data.</text>
</comment>